<gene>
    <name evidence="5" type="ORF">CLV80_104305</name>
</gene>
<evidence type="ECO:0000313" key="5">
    <source>
        <dbReference type="EMBL" id="PRY78337.1"/>
    </source>
</evidence>
<dbReference type="InterPro" id="IPR013328">
    <property type="entry name" value="6PGD_dom2"/>
</dbReference>
<keyword evidence="1" id="KW-0560">Oxidoreductase</keyword>
<comment type="caution">
    <text evidence="5">The sequence shown here is derived from an EMBL/GenBank/DDBJ whole genome shotgun (WGS) entry which is preliminary data.</text>
</comment>
<dbReference type="InterPro" id="IPR050988">
    <property type="entry name" value="Mannitol_DH/Oxidoreductase"/>
</dbReference>
<dbReference type="EMBL" id="PVTP01000004">
    <property type="protein sequence ID" value="PRY78337.1"/>
    <property type="molecule type" value="Genomic_DNA"/>
</dbReference>
<dbReference type="InterPro" id="IPR023027">
    <property type="entry name" value="Mannitol_DH_CS"/>
</dbReference>
<dbReference type="AlphaFoldDB" id="A0A2T0W0Q2"/>
<dbReference type="RefSeq" id="WP_106356763.1">
    <property type="nucleotide sequence ID" value="NZ_PVTP01000004.1"/>
</dbReference>
<dbReference type="Pfam" id="PF08125">
    <property type="entry name" value="Mannitol_dh_C"/>
    <property type="match status" value="1"/>
</dbReference>
<proteinExistence type="predicted"/>
<dbReference type="GO" id="GO:0019594">
    <property type="term" value="P:mannitol metabolic process"/>
    <property type="evidence" value="ECO:0007669"/>
    <property type="project" value="InterPro"/>
</dbReference>
<dbReference type="GO" id="GO:0016616">
    <property type="term" value="F:oxidoreductase activity, acting on the CH-OH group of donors, NAD or NADP as acceptor"/>
    <property type="evidence" value="ECO:0007669"/>
    <property type="project" value="TreeGrafter"/>
</dbReference>
<evidence type="ECO:0000259" key="3">
    <source>
        <dbReference type="Pfam" id="PF01232"/>
    </source>
</evidence>
<name>A0A2T0W0Q2_9RHOB</name>
<protein>
    <submittedName>
        <fullName evidence="5">D-arabinitol 4-dehydrogenase</fullName>
    </submittedName>
</protein>
<dbReference type="InterPro" id="IPR036291">
    <property type="entry name" value="NAD(P)-bd_dom_sf"/>
</dbReference>
<dbReference type="InterPro" id="IPR013131">
    <property type="entry name" value="Mannitol_DH_N"/>
</dbReference>
<evidence type="ECO:0000313" key="6">
    <source>
        <dbReference type="Proteomes" id="UP000238007"/>
    </source>
</evidence>
<dbReference type="Pfam" id="PF01232">
    <property type="entry name" value="Mannitol_dh"/>
    <property type="match status" value="1"/>
</dbReference>
<organism evidence="5 6">
    <name type="scientific">Yoonia maritima</name>
    <dbReference type="NCBI Taxonomy" id="1435347"/>
    <lineage>
        <taxon>Bacteria</taxon>
        <taxon>Pseudomonadati</taxon>
        <taxon>Pseudomonadota</taxon>
        <taxon>Alphaproteobacteria</taxon>
        <taxon>Rhodobacterales</taxon>
        <taxon>Paracoccaceae</taxon>
        <taxon>Yoonia</taxon>
    </lineage>
</organism>
<dbReference type="InterPro" id="IPR013118">
    <property type="entry name" value="Mannitol_DH_C"/>
</dbReference>
<feature type="domain" description="Mannitol dehydrogenase C-terminal" evidence="4">
    <location>
        <begin position="280"/>
        <end position="429"/>
    </location>
</feature>
<evidence type="ECO:0000256" key="2">
    <source>
        <dbReference type="ARBA" id="ARBA00023027"/>
    </source>
</evidence>
<dbReference type="InterPro" id="IPR008927">
    <property type="entry name" value="6-PGluconate_DH-like_C_sf"/>
</dbReference>
<dbReference type="OrthoDB" id="271711at2"/>
<sequence>MTQSAIANIFETTYDRANCAVGVVHLGFGAFHRAHQAQYIDDYMQETGDLAWGIAAVNLRAPEAETFAQCATWDNGYLLKSTTPEGVVSLRRVRSHVGFADWSKDASGAEALLEQPSVHMVTITVTESGYYTDPKGALDANDATIKAEVSGGAQTTVYAYLQAALLRRMAASGQPITVCCCDNIRQNGKMLKANFAAYLALTGQGDLAAWVAENVTFPCSMVDRITPRSTPALTTELSETTGEIVVQPIAAEAFVQWVLQDNFAGPMPALDKVDVTVTANVDPYEETKIRVLNGGHTCLTYLGALHGIETFDQAMRVPELFDHFWNYETQEVLPALTIELPFSKEAYLDDIAARFKNEAIADTVARICADGVAKFPIFIRPTLEGCLKQGIMPHHGIRSIASWYVFSQHVVAGRIPFDYLEPSWDALKSMLGTDDFITSQQLWGDLPTAFPAFADTLRAAIKDMEQSWPV</sequence>
<reference evidence="5 6" key="1">
    <citation type="submission" date="2018-03" db="EMBL/GenBank/DDBJ databases">
        <title>Genomic Encyclopedia of Archaeal and Bacterial Type Strains, Phase II (KMG-II): from individual species to whole genera.</title>
        <authorList>
            <person name="Goeker M."/>
        </authorList>
    </citation>
    <scope>NUCLEOTIDE SEQUENCE [LARGE SCALE GENOMIC DNA]</scope>
    <source>
        <strain evidence="5 6">DSM 101533</strain>
    </source>
</reference>
<dbReference type="SUPFAM" id="SSF48179">
    <property type="entry name" value="6-phosphogluconate dehydrogenase C-terminal domain-like"/>
    <property type="match status" value="1"/>
</dbReference>
<evidence type="ECO:0000256" key="1">
    <source>
        <dbReference type="ARBA" id="ARBA00023002"/>
    </source>
</evidence>
<dbReference type="PANTHER" id="PTHR43362">
    <property type="entry name" value="MANNITOL DEHYDROGENASE DSF1-RELATED"/>
    <property type="match status" value="1"/>
</dbReference>
<dbReference type="PRINTS" id="PR00084">
    <property type="entry name" value="MTLDHDRGNASE"/>
</dbReference>
<dbReference type="PANTHER" id="PTHR43362:SF1">
    <property type="entry name" value="MANNITOL DEHYDROGENASE 2-RELATED"/>
    <property type="match status" value="1"/>
</dbReference>
<dbReference type="SUPFAM" id="SSF51735">
    <property type="entry name" value="NAD(P)-binding Rossmann-fold domains"/>
    <property type="match status" value="1"/>
</dbReference>
<dbReference type="Gene3D" id="3.40.50.720">
    <property type="entry name" value="NAD(P)-binding Rossmann-like Domain"/>
    <property type="match status" value="1"/>
</dbReference>
<dbReference type="PROSITE" id="PS00974">
    <property type="entry name" value="MANNITOL_DHGENASE"/>
    <property type="match status" value="1"/>
</dbReference>
<keyword evidence="6" id="KW-1185">Reference proteome</keyword>
<dbReference type="Proteomes" id="UP000238007">
    <property type="component" value="Unassembled WGS sequence"/>
</dbReference>
<accession>A0A2T0W0Q2</accession>
<dbReference type="Gene3D" id="1.10.1040.10">
    <property type="entry name" value="N-(1-d-carboxylethyl)-l-norvaline Dehydrogenase, domain 2"/>
    <property type="match status" value="1"/>
</dbReference>
<evidence type="ECO:0000259" key="4">
    <source>
        <dbReference type="Pfam" id="PF08125"/>
    </source>
</evidence>
<keyword evidence="2" id="KW-0520">NAD</keyword>
<feature type="domain" description="Mannitol dehydrogenase N-terminal" evidence="3">
    <location>
        <begin position="22"/>
        <end position="272"/>
    </location>
</feature>
<dbReference type="InterPro" id="IPR000669">
    <property type="entry name" value="Mannitol_DH"/>
</dbReference>